<dbReference type="Proteomes" id="UP000694925">
    <property type="component" value="Unplaced"/>
</dbReference>
<proteinExistence type="inferred from homology"/>
<dbReference type="PROSITE" id="PS51257">
    <property type="entry name" value="PROKAR_LIPOPROTEIN"/>
    <property type="match status" value="1"/>
</dbReference>
<evidence type="ECO:0000256" key="3">
    <source>
        <dbReference type="ARBA" id="ARBA00012663"/>
    </source>
</evidence>
<keyword evidence="7" id="KW-0326">Glycosidase</keyword>
<evidence type="ECO:0000256" key="9">
    <source>
        <dbReference type="SAM" id="MobiDB-lite"/>
    </source>
</evidence>
<dbReference type="InterPro" id="IPR015883">
    <property type="entry name" value="Glyco_hydro_20_cat"/>
</dbReference>
<dbReference type="SUPFAM" id="SSF55545">
    <property type="entry name" value="beta-N-acetylhexosaminidase-like domain"/>
    <property type="match status" value="1"/>
</dbReference>
<dbReference type="PRINTS" id="PR00738">
    <property type="entry name" value="GLHYDRLASE20"/>
</dbReference>
<dbReference type="InterPro" id="IPR017853">
    <property type="entry name" value="GH"/>
</dbReference>
<keyword evidence="5" id="KW-0378">Hydrolase</keyword>
<feature type="region of interest" description="Disordered" evidence="9">
    <location>
        <begin position="655"/>
        <end position="697"/>
    </location>
</feature>
<organism evidence="13 14">
    <name type="scientific">Ceratina calcarata</name>
    <dbReference type="NCBI Taxonomy" id="156304"/>
    <lineage>
        <taxon>Eukaryota</taxon>
        <taxon>Metazoa</taxon>
        <taxon>Ecdysozoa</taxon>
        <taxon>Arthropoda</taxon>
        <taxon>Hexapoda</taxon>
        <taxon>Insecta</taxon>
        <taxon>Pterygota</taxon>
        <taxon>Neoptera</taxon>
        <taxon>Endopterygota</taxon>
        <taxon>Hymenoptera</taxon>
        <taxon>Apocrita</taxon>
        <taxon>Aculeata</taxon>
        <taxon>Apoidea</taxon>
        <taxon>Anthophila</taxon>
        <taxon>Apidae</taxon>
        <taxon>Ceratina</taxon>
        <taxon>Zadontomerus</taxon>
    </lineage>
</organism>
<evidence type="ECO:0000256" key="4">
    <source>
        <dbReference type="ARBA" id="ARBA00022729"/>
    </source>
</evidence>
<dbReference type="EC" id="3.2.1.52" evidence="3"/>
<comment type="catalytic activity">
    <reaction evidence="1">
        <text>Hydrolysis of terminal non-reducing N-acetyl-D-hexosamine residues in N-acetyl-beta-D-hexosaminides.</text>
        <dbReference type="EC" id="3.2.1.52"/>
    </reaction>
</comment>
<feature type="region of interest" description="Disordered" evidence="9">
    <location>
        <begin position="1329"/>
        <end position="1362"/>
    </location>
</feature>
<accession>A0AAJ7WC72</accession>
<dbReference type="GO" id="GO:0005764">
    <property type="term" value="C:lysosome"/>
    <property type="evidence" value="ECO:0007669"/>
    <property type="project" value="TreeGrafter"/>
</dbReference>
<evidence type="ECO:0000256" key="1">
    <source>
        <dbReference type="ARBA" id="ARBA00001231"/>
    </source>
</evidence>
<dbReference type="Gene3D" id="3.20.20.80">
    <property type="entry name" value="Glycosidases"/>
    <property type="match status" value="1"/>
</dbReference>
<feature type="chain" id="PRO_5042523552" description="beta-N-acetylhexosaminidase" evidence="10">
    <location>
        <begin position="32"/>
        <end position="1657"/>
    </location>
</feature>
<dbReference type="SUPFAM" id="SSF51445">
    <property type="entry name" value="(Trans)glycosidases"/>
    <property type="match status" value="1"/>
</dbReference>
<gene>
    <name evidence="14" type="primary">LOC108625540</name>
</gene>
<dbReference type="FunFam" id="3.20.20.80:FF:000063">
    <property type="entry name" value="Beta-hexosaminidase"/>
    <property type="match status" value="1"/>
</dbReference>
<dbReference type="KEGG" id="ccal:108625540"/>
<dbReference type="GO" id="GO:0030203">
    <property type="term" value="P:glycosaminoglycan metabolic process"/>
    <property type="evidence" value="ECO:0007669"/>
    <property type="project" value="TreeGrafter"/>
</dbReference>
<feature type="region of interest" description="Disordered" evidence="9">
    <location>
        <begin position="1073"/>
        <end position="1116"/>
    </location>
</feature>
<evidence type="ECO:0000313" key="14">
    <source>
        <dbReference type="RefSeq" id="XP_026670090.1"/>
    </source>
</evidence>
<feature type="compositionally biased region" description="Basic and acidic residues" evidence="9">
    <location>
        <begin position="1206"/>
        <end position="1228"/>
    </location>
</feature>
<dbReference type="PANTHER" id="PTHR22600">
    <property type="entry name" value="BETA-HEXOSAMINIDASE"/>
    <property type="match status" value="1"/>
</dbReference>
<dbReference type="GO" id="GO:0006689">
    <property type="term" value="P:ganglioside catabolic process"/>
    <property type="evidence" value="ECO:0007669"/>
    <property type="project" value="TreeGrafter"/>
</dbReference>
<evidence type="ECO:0000313" key="13">
    <source>
        <dbReference type="Proteomes" id="UP000694925"/>
    </source>
</evidence>
<dbReference type="GO" id="GO:0016020">
    <property type="term" value="C:membrane"/>
    <property type="evidence" value="ECO:0007669"/>
    <property type="project" value="TreeGrafter"/>
</dbReference>
<dbReference type="Pfam" id="PF00728">
    <property type="entry name" value="Glyco_hydro_20"/>
    <property type="match status" value="1"/>
</dbReference>
<dbReference type="Pfam" id="PF14845">
    <property type="entry name" value="Glycohydro_20b2"/>
    <property type="match status" value="1"/>
</dbReference>
<dbReference type="GO" id="GO:0004563">
    <property type="term" value="F:beta-N-acetylhexosaminidase activity"/>
    <property type="evidence" value="ECO:0007669"/>
    <property type="project" value="UniProtKB-EC"/>
</dbReference>
<dbReference type="GO" id="GO:0005975">
    <property type="term" value="P:carbohydrate metabolic process"/>
    <property type="evidence" value="ECO:0007669"/>
    <property type="project" value="InterPro"/>
</dbReference>
<evidence type="ECO:0000259" key="12">
    <source>
        <dbReference type="Pfam" id="PF14845"/>
    </source>
</evidence>
<evidence type="ECO:0000256" key="10">
    <source>
        <dbReference type="SAM" id="SignalP"/>
    </source>
</evidence>
<evidence type="ECO:0000259" key="11">
    <source>
        <dbReference type="Pfam" id="PF00728"/>
    </source>
</evidence>
<dbReference type="CDD" id="cd06562">
    <property type="entry name" value="GH20_HexA_HexB-like"/>
    <property type="match status" value="1"/>
</dbReference>
<keyword evidence="13" id="KW-1185">Reference proteome</keyword>
<feature type="domain" description="Glycoside hydrolase family 20 catalytic" evidence="11">
    <location>
        <begin position="202"/>
        <end position="517"/>
    </location>
</feature>
<feature type="compositionally biased region" description="Polar residues" evidence="9">
    <location>
        <begin position="1287"/>
        <end position="1301"/>
    </location>
</feature>
<feature type="compositionally biased region" description="Low complexity" evidence="9">
    <location>
        <begin position="1073"/>
        <end position="1104"/>
    </location>
</feature>
<evidence type="ECO:0000256" key="8">
    <source>
        <dbReference type="PIRSR" id="PIRSR625705-1"/>
    </source>
</evidence>
<evidence type="ECO:0000256" key="7">
    <source>
        <dbReference type="ARBA" id="ARBA00023295"/>
    </source>
</evidence>
<feature type="domain" description="Beta-hexosaminidase eukaryotic type N-terminal" evidence="12">
    <location>
        <begin position="47"/>
        <end position="178"/>
    </location>
</feature>
<keyword evidence="4 10" id="KW-0732">Signal</keyword>
<dbReference type="InterPro" id="IPR029019">
    <property type="entry name" value="HEX_eukaryotic_N"/>
</dbReference>
<feature type="region of interest" description="Disordered" evidence="9">
    <location>
        <begin position="1428"/>
        <end position="1466"/>
    </location>
</feature>
<feature type="active site" description="Proton donor" evidence="8">
    <location>
        <position position="357"/>
    </location>
</feature>
<feature type="compositionally biased region" description="Basic and acidic residues" evidence="9">
    <location>
        <begin position="1163"/>
        <end position="1172"/>
    </location>
</feature>
<evidence type="ECO:0000256" key="2">
    <source>
        <dbReference type="ARBA" id="ARBA00006285"/>
    </source>
</evidence>
<keyword evidence="6" id="KW-0325">Glycoprotein</keyword>
<dbReference type="GeneID" id="108625540"/>
<feature type="compositionally biased region" description="Low complexity" evidence="9">
    <location>
        <begin position="1269"/>
        <end position="1286"/>
    </location>
</feature>
<feature type="compositionally biased region" description="Polar residues" evidence="9">
    <location>
        <begin position="1329"/>
        <end position="1347"/>
    </location>
</feature>
<sequence>MTTMKTRCQGGLLSLGLVSCLLTLLIQRVASLNHGNGPWVLATQGEPWPQPNHRRISNAFYQLRASTFQFNIIGETCDIVTDAVERYKAIILTEARIAKIVSQGYSRSSIRDNTTVKGTLTALTIDLGEPCEKDGQHWPHLQMKESYKLSINETSTVATLVADSVWGILRGLETFSQLLFPAGDSSKLKIRCQTIVDRPKMPHRGLLLDTARHYLPVHDILLILDAMSYNKMNVFHWHIVDDNSFPYQSSSYPNLSANGAYHPTMVYTLNDIQKIVDYARLRGIRVMPEFDTPGHTRSWGLAYPELLTTCYDAKGNPNGKLGPMNPTNANLYEFLRHLFAEIVQVFPDQYVHLGGDEVPFDCWQSNPEINAYMKARNMSKNYALLESEYIGKLLQITDKLEASTIVWQEVFENRVTMPNTTVVHVWTGLWQKLLENATKAGHPVLLSACWYLDHIAGGGDWKKYYKCDPLSFAGSANVTHLMLGGEACMWGEFVDRNNIHPRIWPRASATAERLWSSAKQDDNKAAQRLEEHACRMNRRGIPAQPPNGPGFCTLRSVLPTSLSTDYNLQTCLSTALPTSTNEDDSLPEALYALSALLRPALSTKGDGRLRAPLPALPTVSADRRVRLHQESGSLYALSTTHATPVLALPIALQKASADRNSKPKASSRRPSESSLHARPNTVQPMSHSPEKAPSVHNLADANDPLKMVSKGVDVTVPKTRFSLQDRSKEMRGFSPRLKSFPLEKVKKLESPPPFAPKPIGALIAQQNQDSGVVYMSPRLDNGQGDAAQNVNHRYPGVQAGQQQVVVHQQQGLHHVHPHSDQSLLPQQVGNVQTHRPFVAYGEQRNPQMTVHTPVATTSQPVQQVPNNSVPVTDPSQPKKEEQNDATEPDYDKQPVGGRNAVMYRKTVIAKTPAQVSSDPSANYQNPCPAHGQVFYRNVLTPNPQNPQHPQQVYQQFQQNMMQQQQQMQAMSYPQMHGTASQQMMPNQGMTSQQDINQKNLVTEYPNAKAQLRAYNVDVVNPNQQLYRTSQPSVSQIPQQVPMPQQMYVPQQMSVPQQMPVPHQARQLYRNPMHGNMMQGQMPNQSMNPQMNPEQNPNPESNPQPVQDKQESKRRKQYKFTVGMIRDQERLLAAMKQQGVPVDIMRRQFEILLNEQRKHLEYNERIEKDENAEANRPTPAPRKKIKQQDEKPEWMIHLTPPRLSYMDIEKMHEQRRKEREAKQKQREQKQQQSQQQQQQQQSQQQQLQQLQSQQQEQQANAQAHVQMNPQSYQHWQQAAVQQQLRPQNPGNVPSQPYTVPGNSNEAARAQYLAYQQAQRYNPHLQQYQFYRPSSQPNPEQAQSSNNAQIHEEDRPSTESTSLLKIRKYKYEVRPQRSNNGLQDPEAAKKQLESLKLSAETKRGLEYLANLTTRKPVFKLNGMQERDEVETEFQQRLVSSTHQPPAKRVGANGLENWRTPNNPPPQRYSRKIDEEFMLEYPRQKQNNPRNVYSVQAERENGTQQQQQQQQQQQYLQNPVGVIPYNNPMVAREQVMPFKIEGSCPHNQHYQQMQQYHQNTKNLVRNNGEGDVGTTQEVEVNKANYDHAGGDASESMKGGQPPDGKMPIQRAYYRQPSIHEARTIGGVKYLARRPDCLPNSQIVAPETLIASRHVQPPMMI</sequence>
<evidence type="ECO:0000256" key="6">
    <source>
        <dbReference type="ARBA" id="ARBA00023180"/>
    </source>
</evidence>
<feature type="compositionally biased region" description="Low complexity" evidence="9">
    <location>
        <begin position="858"/>
        <end position="871"/>
    </location>
</feature>
<feature type="compositionally biased region" description="Polar residues" evidence="9">
    <location>
        <begin position="1430"/>
        <end position="1441"/>
    </location>
</feature>
<feature type="region of interest" description="Disordered" evidence="9">
    <location>
        <begin position="1163"/>
        <end position="1236"/>
    </location>
</feature>
<comment type="similarity">
    <text evidence="2">Belongs to the glycosyl hydrolase 20 family.</text>
</comment>
<protein>
    <recommendedName>
        <fullName evidence="3">beta-N-acetylhexosaminidase</fullName>
        <ecNumber evidence="3">3.2.1.52</ecNumber>
    </recommendedName>
</protein>
<feature type="region of interest" description="Disordered" evidence="9">
    <location>
        <begin position="1258"/>
        <end position="1301"/>
    </location>
</feature>
<dbReference type="PANTHER" id="PTHR22600:SF21">
    <property type="entry name" value="BETA-HEXOSAMINIDASE A"/>
    <property type="match status" value="1"/>
</dbReference>
<feature type="region of interest" description="Disordered" evidence="9">
    <location>
        <begin position="857"/>
        <end position="896"/>
    </location>
</feature>
<dbReference type="Gene3D" id="3.30.379.10">
    <property type="entry name" value="Chitobiase/beta-hexosaminidase domain 2-like"/>
    <property type="match status" value="1"/>
</dbReference>
<evidence type="ECO:0000256" key="5">
    <source>
        <dbReference type="ARBA" id="ARBA00022801"/>
    </source>
</evidence>
<feature type="signal peptide" evidence="10">
    <location>
        <begin position="1"/>
        <end position="31"/>
    </location>
</feature>
<dbReference type="RefSeq" id="XP_026670090.1">
    <property type="nucleotide sequence ID" value="XM_026814289.1"/>
</dbReference>
<dbReference type="InterPro" id="IPR025705">
    <property type="entry name" value="Beta_hexosaminidase_sua/sub"/>
</dbReference>
<dbReference type="InterPro" id="IPR029018">
    <property type="entry name" value="Hex-like_dom2"/>
</dbReference>
<reference evidence="14" key="1">
    <citation type="submission" date="2025-08" db="UniProtKB">
        <authorList>
            <consortium name="RefSeq"/>
        </authorList>
    </citation>
    <scope>IDENTIFICATION</scope>
    <source>
        <tissue evidence="14">Whole body</tissue>
    </source>
</reference>
<name>A0AAJ7WC72_9HYME</name>